<dbReference type="InterPro" id="IPR010106">
    <property type="entry name" value="RpnA"/>
</dbReference>
<proteinExistence type="predicted"/>
<dbReference type="KEGG" id="haby:HLVA_05570"/>
<dbReference type="EMBL" id="AP027059">
    <property type="protein sequence ID" value="BDU49988.1"/>
    <property type="molecule type" value="Genomic_DNA"/>
</dbReference>
<keyword evidence="2" id="KW-1185">Reference proteome</keyword>
<evidence type="ECO:0008006" key="3">
    <source>
        <dbReference type="Google" id="ProtNLM"/>
    </source>
</evidence>
<name>A0AAU9DCU9_9FUSO</name>
<dbReference type="Pfam" id="PF12784">
    <property type="entry name" value="PDDEXK_2"/>
    <property type="match status" value="1"/>
</dbReference>
<sequence>MCRINPRVDFVFKKLFGSEENKDLLLDFINSVVSEDDRVTELELKNPYNDKNFRNDKLSILDIKAVDQRGRWYNIEMQIIDQEYFDKRALYYWARLYSGQLSTGINYDNLKKTISINILNFKCLDEENYHNIYKIINMESKEEFIDHLEIHFIELEKYNENFSTMLDRWVNFLKRAEKYEENKLPKELAEVSTIKKAVEILEEMSLNKDERESYEARLKWLRDEDAALKKAEKKGRENGKEEGIKEGIEKIAREALKNKLDLKTISKITGLSEEDILRLKN</sequence>
<protein>
    <recommendedName>
        <fullName evidence="3">Rpn family recombination-promoting nuclease/putative transposase</fullName>
    </recommendedName>
</protein>
<reference evidence="1 2" key="1">
    <citation type="submission" date="2022-11" db="EMBL/GenBank/DDBJ databases">
        <title>Haliovirga abyssi gen. nov., sp. nov., a mesophilic fermentative bacterium isolated from the Iheya North hydrothermal field and the proposal of Haliovirgaceae fam. nov.</title>
        <authorList>
            <person name="Miyazaki U."/>
            <person name="Tame A."/>
            <person name="Miyazaki J."/>
            <person name="Takai K."/>
            <person name="Sawayama S."/>
            <person name="Kitajima M."/>
            <person name="Okamoto A."/>
            <person name="Nakagawa S."/>
        </authorList>
    </citation>
    <scope>NUCLEOTIDE SEQUENCE [LARGE SCALE GENOMIC DNA]</scope>
    <source>
        <strain evidence="1 2">IC12</strain>
    </source>
</reference>
<dbReference type="NCBIfam" id="TIGR01784">
    <property type="entry name" value="T_den_put_tspse"/>
    <property type="match status" value="1"/>
</dbReference>
<dbReference type="PANTHER" id="PTHR41317:SF1">
    <property type="entry name" value="PD-(D_E)XK NUCLEASE FAMILY TRANSPOSASE"/>
    <property type="match status" value="1"/>
</dbReference>
<dbReference type="RefSeq" id="WP_307904925.1">
    <property type="nucleotide sequence ID" value="NZ_AP027059.1"/>
</dbReference>
<accession>A0AAU9DCU9</accession>
<dbReference type="Proteomes" id="UP001321582">
    <property type="component" value="Chromosome"/>
</dbReference>
<organism evidence="1 2">
    <name type="scientific">Haliovirga abyssi</name>
    <dbReference type="NCBI Taxonomy" id="2996794"/>
    <lineage>
        <taxon>Bacteria</taxon>
        <taxon>Fusobacteriati</taxon>
        <taxon>Fusobacteriota</taxon>
        <taxon>Fusobacteriia</taxon>
        <taxon>Fusobacteriales</taxon>
        <taxon>Haliovirgaceae</taxon>
        <taxon>Haliovirga</taxon>
    </lineage>
</organism>
<evidence type="ECO:0000313" key="1">
    <source>
        <dbReference type="EMBL" id="BDU49988.1"/>
    </source>
</evidence>
<evidence type="ECO:0000313" key="2">
    <source>
        <dbReference type="Proteomes" id="UP001321582"/>
    </source>
</evidence>
<dbReference type="AlphaFoldDB" id="A0AAU9DCU9"/>
<gene>
    <name evidence="1" type="ORF">HLVA_05570</name>
</gene>
<dbReference type="PANTHER" id="PTHR41317">
    <property type="entry name" value="PD-(D_E)XK NUCLEASE FAMILY TRANSPOSASE"/>
    <property type="match status" value="1"/>
</dbReference>